<dbReference type="Ensembl" id="ENSLBET00000033063.1">
    <property type="protein sequence ID" value="ENSLBEP00000031637.1"/>
    <property type="gene ID" value="ENSLBEG00000023326.1"/>
</dbReference>
<dbReference type="PANTHER" id="PTHR11412">
    <property type="entry name" value="MACROGLOBULIN / COMPLEMENT"/>
    <property type="match status" value="1"/>
</dbReference>
<evidence type="ECO:0000313" key="9">
    <source>
        <dbReference type="Proteomes" id="UP000261660"/>
    </source>
</evidence>
<dbReference type="InterPro" id="IPR047565">
    <property type="entry name" value="Alpha-macroglob_thiol-ester_cl"/>
</dbReference>
<dbReference type="SMART" id="SM01419">
    <property type="entry name" value="Thiol-ester_cl"/>
    <property type="match status" value="1"/>
</dbReference>
<feature type="domain" description="Alpha-2-macroglobulin" evidence="6">
    <location>
        <begin position="629"/>
        <end position="718"/>
    </location>
</feature>
<evidence type="ECO:0000256" key="3">
    <source>
        <dbReference type="ARBA" id="ARBA00022900"/>
    </source>
</evidence>
<dbReference type="Pfam" id="PF00207">
    <property type="entry name" value="A2M"/>
    <property type="match status" value="1"/>
</dbReference>
<dbReference type="InterPro" id="IPR009048">
    <property type="entry name" value="A-macroglobulin_rcpt-bd"/>
</dbReference>
<dbReference type="InterPro" id="IPR050473">
    <property type="entry name" value="A2M/Complement_sys"/>
</dbReference>
<dbReference type="PROSITE" id="PS00477">
    <property type="entry name" value="ALPHA_2_MACROGLOBULIN"/>
    <property type="match status" value="1"/>
</dbReference>
<dbReference type="Gene3D" id="2.60.40.1930">
    <property type="match status" value="2"/>
</dbReference>
<dbReference type="Proteomes" id="UP000261660">
    <property type="component" value="Unplaced"/>
</dbReference>
<dbReference type="Gene3D" id="1.50.10.20">
    <property type="match status" value="2"/>
</dbReference>
<dbReference type="Gene3D" id="2.60.40.690">
    <property type="entry name" value="Alpha-macroglobulin, receptor-binding domain"/>
    <property type="match status" value="1"/>
</dbReference>
<protein>
    <submittedName>
        <fullName evidence="8">Alpha-2-macroglobulin-like</fullName>
    </submittedName>
</protein>
<dbReference type="SUPFAM" id="SSF81296">
    <property type="entry name" value="E set domains"/>
    <property type="match status" value="1"/>
</dbReference>
<dbReference type="Gene3D" id="2.20.130.20">
    <property type="match status" value="1"/>
</dbReference>
<dbReference type="GO" id="GO:0004867">
    <property type="term" value="F:serine-type endopeptidase inhibitor activity"/>
    <property type="evidence" value="ECO:0007669"/>
    <property type="project" value="UniProtKB-KW"/>
</dbReference>
<comment type="similarity">
    <text evidence="1">Belongs to the protease inhibitor I39 (alpha-2-macroglobulin) family.</text>
</comment>
<keyword evidence="4" id="KW-1015">Disulfide bond</keyword>
<reference evidence="8" key="2">
    <citation type="submission" date="2025-09" db="UniProtKB">
        <authorList>
            <consortium name="Ensembl"/>
        </authorList>
    </citation>
    <scope>IDENTIFICATION</scope>
</reference>
<evidence type="ECO:0000256" key="4">
    <source>
        <dbReference type="ARBA" id="ARBA00023157"/>
    </source>
</evidence>
<keyword evidence="9" id="KW-1185">Reference proteome</keyword>
<dbReference type="SMART" id="SM01360">
    <property type="entry name" value="A2M"/>
    <property type="match status" value="1"/>
</dbReference>
<keyword evidence="3" id="KW-0722">Serine protease inhibitor</keyword>
<dbReference type="InterPro" id="IPR011625">
    <property type="entry name" value="A2M_N_BRD"/>
</dbReference>
<dbReference type="SUPFAM" id="SSF49410">
    <property type="entry name" value="Alpha-macroglobulin receptor domain"/>
    <property type="match status" value="1"/>
</dbReference>
<dbReference type="Gene3D" id="2.60.40.10">
    <property type="entry name" value="Immunoglobulins"/>
    <property type="match status" value="2"/>
</dbReference>
<dbReference type="Pfam" id="PF07677">
    <property type="entry name" value="A2M_recep"/>
    <property type="match status" value="1"/>
</dbReference>
<dbReference type="InterPro" id="IPR011626">
    <property type="entry name" value="Alpha-macroglobulin_TED"/>
</dbReference>
<dbReference type="GO" id="GO:0007399">
    <property type="term" value="P:nervous system development"/>
    <property type="evidence" value="ECO:0007669"/>
    <property type="project" value="UniProtKB-ARBA"/>
</dbReference>
<dbReference type="InterPro" id="IPR019742">
    <property type="entry name" value="MacrogloblnA2_CS"/>
</dbReference>
<feature type="domain" description="Alpha-macroglobulin receptor-binding" evidence="7">
    <location>
        <begin position="1147"/>
        <end position="1226"/>
    </location>
</feature>
<evidence type="ECO:0000256" key="1">
    <source>
        <dbReference type="ARBA" id="ARBA00010952"/>
    </source>
</evidence>
<dbReference type="Gene3D" id="2.60.40.1940">
    <property type="match status" value="1"/>
</dbReference>
<dbReference type="Pfam" id="PF07703">
    <property type="entry name" value="A2M_BRD"/>
    <property type="match status" value="1"/>
</dbReference>
<evidence type="ECO:0000259" key="5">
    <source>
        <dbReference type="SMART" id="SM01359"/>
    </source>
</evidence>
<feature type="domain" description="Alpha-2-macroglobulin bait region" evidence="5">
    <location>
        <begin position="372"/>
        <end position="506"/>
    </location>
</feature>
<dbReference type="InterPro" id="IPR014756">
    <property type="entry name" value="Ig_E-set"/>
</dbReference>
<dbReference type="InterPro" id="IPR001599">
    <property type="entry name" value="Macroglobln_a2"/>
</dbReference>
<evidence type="ECO:0000259" key="7">
    <source>
        <dbReference type="SMART" id="SM01361"/>
    </source>
</evidence>
<organism evidence="8 9">
    <name type="scientific">Labrus bergylta</name>
    <name type="common">ballan wrasse</name>
    <dbReference type="NCBI Taxonomy" id="56723"/>
    <lineage>
        <taxon>Eukaryota</taxon>
        <taxon>Metazoa</taxon>
        <taxon>Chordata</taxon>
        <taxon>Craniata</taxon>
        <taxon>Vertebrata</taxon>
        <taxon>Euteleostomi</taxon>
        <taxon>Actinopterygii</taxon>
        <taxon>Neopterygii</taxon>
        <taxon>Teleostei</taxon>
        <taxon>Neoteleostei</taxon>
        <taxon>Acanthomorphata</taxon>
        <taxon>Eupercaria</taxon>
        <taxon>Labriformes</taxon>
        <taxon>Labridae</taxon>
        <taxon>Labrus</taxon>
    </lineage>
</organism>
<name>A0A3Q3GEI4_9LABR</name>
<dbReference type="SMART" id="SM01359">
    <property type="entry name" value="A2M_N_2"/>
    <property type="match status" value="1"/>
</dbReference>
<dbReference type="SUPFAM" id="SSF48239">
    <property type="entry name" value="Terpenoid cyclases/Protein prenyltransferases"/>
    <property type="match status" value="1"/>
</dbReference>
<evidence type="ECO:0000313" key="8">
    <source>
        <dbReference type="Ensembl" id="ENSLBEP00000031637.1"/>
    </source>
</evidence>
<sequence length="1236" mass="138017">MDSLPPPTPLLPIPLPASYPISPPIPFGIWPKISAGAESRFSVSLMKPSRNMVMTITLRTKQATLTLLHKISSLEFHNVFKFQVPSGLKDEVADFEVELRGAKFYSKEVRKVMIRTYEPMTFVQTDKPIYLPGQTGKNLSCMKTSNGKILQLSFSLNAEAREGIYNIIVSIGENKIYWNFKVEKYVLPKFEVNIKAPDKKLLKNILNNFLHLFRYTYKQSVPGLITAEMCRPLYRYIRETEDIKPPCFYKKSCNTLASFSGITHQQEKRIEISFVIGKLIFIDTPKVYAMGSDVEGKIKAVDYDDTPIPDMPVYLFEGEIRSERLTTDCDGVADFTSGGSPKNPHELICSILQHKISMTRDVSVDSKTVSSLEVQKKEKPIPCDTVEKISVKFTIVGERQGTATFIYVSVSLFLVTQGEMSINIRVSPEMSPDVQLVAYAVLPSEMVIAHSADFSTEKCFSISLCQVSLEFFPSSAVPGEGNTLQVTAQPNSLCGVSIVDQSVLIKEPGKSLDSNRIFDLLPITKVYYIPFEVLDTIECLVVRPKRSIWPRPDVTDDPYTVFTNVGLKMATNLGVRVPSCLQYGGRKYVPDQGYVVFYEPMPMNPQLAEASGGTLPPPIVTVRTFFPETWIWDLIEIGETGTKNVPLTVPDTITTWETEAFCLSSQGFGLAPRKELTVFQPFFLELSLPYSIIRGENFELKATVFNYLSSCIMVTVTPAPSSDFTLFPYLEDEFRTCLCGNERKSFRWTLTPSVIGDVIVSATAEAVVSDITCNNEVVSVPERGRSDTVSRTLKVKAEGIEKIKSSNLLLCPNGNFAVFFYSRVIKGQFGCMCTHSESVLLSGDIMGRALKNLDGLLRMPYGCAEQNMAVLAPNIYILQYLEDTKQLTPDIKAKGTNFLTSGYQRQLNYKNNDGAFSTFGSGGSGNTWLTAFTMRSFVKAQNFIFIDPKVINDAMIWLTNSQKGSGNFKLMGKFFNNQIKSYDLLLLLIILFSLNLLQETVTKSLSFTLTTATNRYLSVSVEMTSYVLLALLSPYSLPAAPPSPEALGYASGIVRWLTRQQKYYGGFSSTQDTVVALQALALYSTLVFNPEGSSSVNVKSTGDGDQTGKYTVEVEGNACVSVQASVTLSKIYFFLLCYRYTGKRETTNMVIVDIKMLSGFLKGEAQVERIEHEDDHVVVYIKELSKDIPIQYDLELRQELPVSDLKPAVVKIYDYYQQSDQDEANYNYPCVAGNHL</sequence>
<dbReference type="Gene3D" id="6.20.50.160">
    <property type="match status" value="1"/>
</dbReference>
<dbReference type="InterPro" id="IPR041555">
    <property type="entry name" value="MG3"/>
</dbReference>
<dbReference type="AlphaFoldDB" id="A0A3Q3GEI4"/>
<dbReference type="SMART" id="SM01361">
    <property type="entry name" value="A2M_recep"/>
    <property type="match status" value="1"/>
</dbReference>
<dbReference type="Pfam" id="PF07678">
    <property type="entry name" value="TED_complement"/>
    <property type="match status" value="2"/>
</dbReference>
<dbReference type="PANTHER" id="PTHR11412:SF150">
    <property type="entry name" value="ALPHA-2-MACROGLOBULIN-RELATED"/>
    <property type="match status" value="1"/>
</dbReference>
<evidence type="ECO:0000256" key="2">
    <source>
        <dbReference type="ARBA" id="ARBA00022690"/>
    </source>
</evidence>
<proteinExistence type="inferred from homology"/>
<dbReference type="InterPro" id="IPR013783">
    <property type="entry name" value="Ig-like_fold"/>
</dbReference>
<dbReference type="InterPro" id="IPR008930">
    <property type="entry name" value="Terpenoid_cyclase/PrenylTrfase"/>
</dbReference>
<evidence type="ECO:0000259" key="6">
    <source>
        <dbReference type="SMART" id="SM01360"/>
    </source>
</evidence>
<accession>A0A3Q3GEI4</accession>
<dbReference type="GO" id="GO:0005615">
    <property type="term" value="C:extracellular space"/>
    <property type="evidence" value="ECO:0007669"/>
    <property type="project" value="InterPro"/>
</dbReference>
<reference evidence="8" key="1">
    <citation type="submission" date="2025-08" db="UniProtKB">
        <authorList>
            <consortium name="Ensembl"/>
        </authorList>
    </citation>
    <scope>IDENTIFICATION</scope>
</reference>
<dbReference type="Pfam" id="PF17791">
    <property type="entry name" value="MG3"/>
    <property type="match status" value="1"/>
</dbReference>
<dbReference type="GeneTree" id="ENSGT00940000162996"/>
<dbReference type="InterPro" id="IPR036595">
    <property type="entry name" value="A-macroglobulin_rcpt-bd_sf"/>
</dbReference>
<keyword evidence="2" id="KW-0646">Protease inhibitor</keyword>